<organism evidence="3 4">
    <name type="scientific">Chloropicon roscoffensis</name>
    <dbReference type="NCBI Taxonomy" id="1461544"/>
    <lineage>
        <taxon>Eukaryota</taxon>
        <taxon>Viridiplantae</taxon>
        <taxon>Chlorophyta</taxon>
        <taxon>Chloropicophyceae</taxon>
        <taxon>Chloropicales</taxon>
        <taxon>Chloropicaceae</taxon>
        <taxon>Chloropicon</taxon>
    </lineage>
</organism>
<sequence length="528" mass="60753">MAVEKTAAGKRADASKTKSEASSGGAGKPAKEAKAGMSSCKKLTYLMLFLVVGFLAYVFLDEGEIEGQTVVGPGGLLKGEDLFFQYDTDKIPMNAFTEKIPDWKTRPWTDIYVPEIEIDEFWKTLEDTKDGPPMGVFFYDVTSDYHRFDIKRFWSKSSKLFKEKYGRTMHFYRMKLGDNLREGPRFDFKHDLLEHGLNPSGIQASIFLFVGGDIEYTVKLPLRGSSVELMEDLDFLMQPRSREIIEHDVAKKLNGTGGIHQNLLRPFKDDVFTRHDHRVFLFTKPGEYEEVDSRMKFTDARFQAFYDAVHLDMMSYALYHTSNLDHLKDLEEVINSRTGEVVPHSDIKPGDMVYHRLLDARSLLVPRELSKAEEIKGWIDDVVIPPPPVVLENTDHMLAVNFRLHEMANESPKYVFIKLMYSFGQEKKVRKIGMKILEACKEDPILFPYIVMESKKRYSLDAQIHKLPDMKNFKNFMSLHTGYLQPSAEIVQEELNSVFAVEKVKDTLERAKAYIEKMGDDFDEEFGN</sequence>
<evidence type="ECO:0000313" key="3">
    <source>
        <dbReference type="EMBL" id="WZN67318.1"/>
    </source>
</evidence>
<proteinExistence type="predicted"/>
<reference evidence="3 4" key="1">
    <citation type="submission" date="2024-03" db="EMBL/GenBank/DDBJ databases">
        <title>Complete genome sequence of the green alga Chloropicon roscoffensis RCC1871.</title>
        <authorList>
            <person name="Lemieux C."/>
            <person name="Pombert J.-F."/>
            <person name="Otis C."/>
            <person name="Turmel M."/>
        </authorList>
    </citation>
    <scope>NUCLEOTIDE SEQUENCE [LARGE SCALE GENOMIC DNA]</scope>
    <source>
        <strain evidence="3 4">RCC1871</strain>
    </source>
</reference>
<name>A0AAX4PNQ4_9CHLO</name>
<keyword evidence="4" id="KW-1185">Reference proteome</keyword>
<feature type="region of interest" description="Disordered" evidence="1">
    <location>
        <begin position="1"/>
        <end position="32"/>
    </location>
</feature>
<keyword evidence="2" id="KW-1133">Transmembrane helix</keyword>
<evidence type="ECO:0000256" key="1">
    <source>
        <dbReference type="SAM" id="MobiDB-lite"/>
    </source>
</evidence>
<keyword evidence="2" id="KW-0812">Transmembrane</keyword>
<dbReference type="AlphaFoldDB" id="A0AAX4PNQ4"/>
<evidence type="ECO:0000256" key="2">
    <source>
        <dbReference type="SAM" id="Phobius"/>
    </source>
</evidence>
<evidence type="ECO:0000313" key="4">
    <source>
        <dbReference type="Proteomes" id="UP001472866"/>
    </source>
</evidence>
<gene>
    <name evidence="3" type="ORF">HKI87_19g88930</name>
</gene>
<feature type="compositionally biased region" description="Basic and acidic residues" evidence="1">
    <location>
        <begin position="10"/>
        <end position="19"/>
    </location>
</feature>
<accession>A0AAX4PNQ4</accession>
<feature type="transmembrane region" description="Helical" evidence="2">
    <location>
        <begin position="43"/>
        <end position="60"/>
    </location>
</feature>
<dbReference type="Proteomes" id="UP001472866">
    <property type="component" value="Chromosome 19"/>
</dbReference>
<dbReference type="EMBL" id="CP151519">
    <property type="protein sequence ID" value="WZN67318.1"/>
    <property type="molecule type" value="Genomic_DNA"/>
</dbReference>
<protein>
    <submittedName>
        <fullName evidence="3">Uncharacterized protein</fullName>
    </submittedName>
</protein>
<keyword evidence="2" id="KW-0472">Membrane</keyword>